<dbReference type="Pfam" id="PF14223">
    <property type="entry name" value="Retrotran_gag_2"/>
    <property type="match status" value="1"/>
</dbReference>
<keyword evidence="3" id="KW-1185">Reference proteome</keyword>
<evidence type="ECO:0000256" key="1">
    <source>
        <dbReference type="SAM" id="MobiDB-lite"/>
    </source>
</evidence>
<evidence type="ECO:0000313" key="3">
    <source>
        <dbReference type="Proteomes" id="UP000265520"/>
    </source>
</evidence>
<feature type="compositionally biased region" description="Polar residues" evidence="1">
    <location>
        <begin position="82"/>
        <end position="95"/>
    </location>
</feature>
<sequence>MFATEKPNDKTDDEWTLLHRQLSAVGIKFDDEIQGLFPLGSLPGSWETFRMSLSNSAVDGVLSMNLVKRNILNEEMRRESQDSPSQSKVLVTESS</sequence>
<accession>A0A392M9C2</accession>
<proteinExistence type="predicted"/>
<protein>
    <submittedName>
        <fullName evidence="2">Gag-pol polyprotein</fullName>
    </submittedName>
</protein>
<gene>
    <name evidence="2" type="ORF">A2U01_0004531</name>
</gene>
<comment type="caution">
    <text evidence="2">The sequence shown here is derived from an EMBL/GenBank/DDBJ whole genome shotgun (WGS) entry which is preliminary data.</text>
</comment>
<evidence type="ECO:0000313" key="2">
    <source>
        <dbReference type="EMBL" id="MCH83705.1"/>
    </source>
</evidence>
<feature type="region of interest" description="Disordered" evidence="1">
    <location>
        <begin position="75"/>
        <end position="95"/>
    </location>
</feature>
<dbReference type="EMBL" id="LXQA010005617">
    <property type="protein sequence ID" value="MCH83705.1"/>
    <property type="molecule type" value="Genomic_DNA"/>
</dbReference>
<name>A0A392M9C2_9FABA</name>
<dbReference type="AlphaFoldDB" id="A0A392M9C2"/>
<dbReference type="Proteomes" id="UP000265520">
    <property type="component" value="Unassembled WGS sequence"/>
</dbReference>
<organism evidence="2 3">
    <name type="scientific">Trifolium medium</name>
    <dbReference type="NCBI Taxonomy" id="97028"/>
    <lineage>
        <taxon>Eukaryota</taxon>
        <taxon>Viridiplantae</taxon>
        <taxon>Streptophyta</taxon>
        <taxon>Embryophyta</taxon>
        <taxon>Tracheophyta</taxon>
        <taxon>Spermatophyta</taxon>
        <taxon>Magnoliopsida</taxon>
        <taxon>eudicotyledons</taxon>
        <taxon>Gunneridae</taxon>
        <taxon>Pentapetalae</taxon>
        <taxon>rosids</taxon>
        <taxon>fabids</taxon>
        <taxon>Fabales</taxon>
        <taxon>Fabaceae</taxon>
        <taxon>Papilionoideae</taxon>
        <taxon>50 kb inversion clade</taxon>
        <taxon>NPAAA clade</taxon>
        <taxon>Hologalegina</taxon>
        <taxon>IRL clade</taxon>
        <taxon>Trifolieae</taxon>
        <taxon>Trifolium</taxon>
    </lineage>
</organism>
<reference evidence="2 3" key="1">
    <citation type="journal article" date="2018" name="Front. Plant Sci.">
        <title>Red Clover (Trifolium pratense) and Zigzag Clover (T. medium) - A Picture of Genomic Similarities and Differences.</title>
        <authorList>
            <person name="Dluhosova J."/>
            <person name="Istvanek J."/>
            <person name="Nedelnik J."/>
            <person name="Repkova J."/>
        </authorList>
    </citation>
    <scope>NUCLEOTIDE SEQUENCE [LARGE SCALE GENOMIC DNA]</scope>
    <source>
        <strain evidence="3">cv. 10/8</strain>
        <tissue evidence="2">Leaf</tissue>
    </source>
</reference>